<keyword evidence="2 5" id="KW-0812">Transmembrane</keyword>
<dbReference type="InterPro" id="IPR007430">
    <property type="entry name" value="VirB8"/>
</dbReference>
<feature type="domain" description="Bacterial virulence protein VirB8" evidence="6">
    <location>
        <begin position="23"/>
        <end position="231"/>
    </location>
</feature>
<evidence type="ECO:0000256" key="3">
    <source>
        <dbReference type="ARBA" id="ARBA00022989"/>
    </source>
</evidence>
<sequence>MSQTSPSNTQTKFKTPLKFIEAARIFESSEIERVRKNAKIAWRICGVCLLITGIAVGAVAGLTPLKTVVPFLVRVDNNTGATDIVTMIKNQQQSYGEVIDKANLSAYVKYREGYDWYSVQDTFDATALMSDGALQTELVRLYKDSPNAPHKVLADKFRINIKILSISFIGKTAQVRYEKTMIPLTADKQVIEPQRYVATITYEYRDEALSDEARLINPLGFTVTSWRTDKETVQ</sequence>
<name>A0ABS1BUW3_9NEIS</name>
<dbReference type="PIRSF" id="PIRSF003299">
    <property type="entry name" value="VirB8_PtlE"/>
    <property type="match status" value="1"/>
</dbReference>
<dbReference type="GeneID" id="84907280"/>
<dbReference type="EMBL" id="JAEHNZ010000004">
    <property type="protein sequence ID" value="MBK0397044.1"/>
    <property type="molecule type" value="Genomic_DNA"/>
</dbReference>
<comment type="subcellular location">
    <subcellularLocation>
        <location evidence="1">Membrane</location>
        <topology evidence="1">Single-pass membrane protein</topology>
    </subcellularLocation>
</comment>
<gene>
    <name evidence="7" type="ORF">JDW22_10765</name>
</gene>
<feature type="transmembrane region" description="Helical" evidence="5">
    <location>
        <begin position="40"/>
        <end position="62"/>
    </location>
</feature>
<protein>
    <submittedName>
        <fullName evidence="7">Type IV secretion system protein</fullName>
    </submittedName>
</protein>
<comment type="caution">
    <text evidence="7">The sequence shown here is derived from an EMBL/GenBank/DDBJ whole genome shotgun (WGS) entry which is preliminary data.</text>
</comment>
<evidence type="ECO:0000256" key="5">
    <source>
        <dbReference type="SAM" id="Phobius"/>
    </source>
</evidence>
<accession>A0ABS1BUW3</accession>
<evidence type="ECO:0000313" key="7">
    <source>
        <dbReference type="EMBL" id="MBK0397044.1"/>
    </source>
</evidence>
<dbReference type="CDD" id="cd16424">
    <property type="entry name" value="VirB8"/>
    <property type="match status" value="1"/>
</dbReference>
<dbReference type="InterPro" id="IPR032710">
    <property type="entry name" value="NTF2-like_dom_sf"/>
</dbReference>
<dbReference type="Gene3D" id="3.10.450.230">
    <property type="entry name" value="VirB8 protein"/>
    <property type="match status" value="1"/>
</dbReference>
<evidence type="ECO:0000259" key="6">
    <source>
        <dbReference type="Pfam" id="PF04335"/>
    </source>
</evidence>
<organism evidence="7 8">
    <name type="scientific">Kingella bonacorsii</name>
    <dbReference type="NCBI Taxonomy" id="2796361"/>
    <lineage>
        <taxon>Bacteria</taxon>
        <taxon>Pseudomonadati</taxon>
        <taxon>Pseudomonadota</taxon>
        <taxon>Betaproteobacteria</taxon>
        <taxon>Neisseriales</taxon>
        <taxon>Neisseriaceae</taxon>
        <taxon>Kingella</taxon>
    </lineage>
</organism>
<evidence type="ECO:0000256" key="1">
    <source>
        <dbReference type="ARBA" id="ARBA00004167"/>
    </source>
</evidence>
<dbReference type="Proteomes" id="UP000614058">
    <property type="component" value="Unassembled WGS sequence"/>
</dbReference>
<dbReference type="InterPro" id="IPR026264">
    <property type="entry name" value="VirB8/PtlE"/>
</dbReference>
<dbReference type="SUPFAM" id="SSF54427">
    <property type="entry name" value="NTF2-like"/>
    <property type="match status" value="1"/>
</dbReference>
<evidence type="ECO:0000256" key="2">
    <source>
        <dbReference type="ARBA" id="ARBA00022692"/>
    </source>
</evidence>
<proteinExistence type="predicted"/>
<keyword evidence="3 5" id="KW-1133">Transmembrane helix</keyword>
<evidence type="ECO:0000256" key="4">
    <source>
        <dbReference type="ARBA" id="ARBA00023136"/>
    </source>
</evidence>
<evidence type="ECO:0000313" key="8">
    <source>
        <dbReference type="Proteomes" id="UP000614058"/>
    </source>
</evidence>
<dbReference type="RefSeq" id="WP_003793594.1">
    <property type="nucleotide sequence ID" value="NZ_JAEHNZ010000004.1"/>
</dbReference>
<keyword evidence="4 5" id="KW-0472">Membrane</keyword>
<reference evidence="7 8" key="1">
    <citation type="journal article" date="2021" name="Pathogens">
        <title>Isolation and Characterization of Kingella bonacorsii sp. nov., A Novel Kingella Species Detected in a Stable Periodontitis Subject.</title>
        <authorList>
            <person name="Antezack A."/>
            <person name="Boxberger M."/>
            <person name="Rolland C."/>
            <person name="Monnet-Corti V."/>
            <person name="La Scola B."/>
        </authorList>
    </citation>
    <scope>NUCLEOTIDE SEQUENCE [LARGE SCALE GENOMIC DNA]</scope>
    <source>
        <strain evidence="7 8">Marseille-Q4569</strain>
    </source>
</reference>
<dbReference type="Pfam" id="PF04335">
    <property type="entry name" value="VirB8"/>
    <property type="match status" value="1"/>
</dbReference>
<keyword evidence="8" id="KW-1185">Reference proteome</keyword>